<evidence type="ECO:0000259" key="4">
    <source>
        <dbReference type="Pfam" id="PF00535"/>
    </source>
</evidence>
<dbReference type="Proteomes" id="UP000321513">
    <property type="component" value="Unassembled WGS sequence"/>
</dbReference>
<evidence type="ECO:0000313" key="6">
    <source>
        <dbReference type="Proteomes" id="UP000321513"/>
    </source>
</evidence>
<dbReference type="PANTHER" id="PTHR43685">
    <property type="entry name" value="GLYCOSYLTRANSFERASE"/>
    <property type="match status" value="1"/>
</dbReference>
<protein>
    <recommendedName>
        <fullName evidence="4">Glycosyltransferase 2-like domain-containing protein</fullName>
    </recommendedName>
</protein>
<dbReference type="InterPro" id="IPR050834">
    <property type="entry name" value="Glycosyltransf_2"/>
</dbReference>
<dbReference type="RefSeq" id="WP_147205109.1">
    <property type="nucleotide sequence ID" value="NZ_BJYT01000015.1"/>
</dbReference>
<evidence type="ECO:0000256" key="3">
    <source>
        <dbReference type="ARBA" id="ARBA00022679"/>
    </source>
</evidence>
<comment type="caution">
    <text evidence="5">The sequence shown here is derived from an EMBL/GenBank/DDBJ whole genome shotgun (WGS) entry which is preliminary data.</text>
</comment>
<dbReference type="AlphaFoldDB" id="A0A512BGI5"/>
<evidence type="ECO:0000313" key="5">
    <source>
        <dbReference type="EMBL" id="GEO10995.1"/>
    </source>
</evidence>
<dbReference type="InterPro" id="IPR029044">
    <property type="entry name" value="Nucleotide-diphossugar_trans"/>
</dbReference>
<name>A0A512BGI5_9BACT</name>
<keyword evidence="3" id="KW-0808">Transferase</keyword>
<reference evidence="5 6" key="1">
    <citation type="submission" date="2019-07" db="EMBL/GenBank/DDBJ databases">
        <title>Whole genome shotgun sequence of Segetibacter aerophilus NBRC 106135.</title>
        <authorList>
            <person name="Hosoyama A."/>
            <person name="Uohara A."/>
            <person name="Ohji S."/>
            <person name="Ichikawa N."/>
        </authorList>
    </citation>
    <scope>NUCLEOTIDE SEQUENCE [LARGE SCALE GENOMIC DNA]</scope>
    <source>
        <strain evidence="5 6">NBRC 106135</strain>
    </source>
</reference>
<accession>A0A512BGI5</accession>
<dbReference type="EMBL" id="BJYT01000015">
    <property type="protein sequence ID" value="GEO10995.1"/>
    <property type="molecule type" value="Genomic_DNA"/>
</dbReference>
<keyword evidence="6" id="KW-1185">Reference proteome</keyword>
<dbReference type="Gene3D" id="3.90.550.10">
    <property type="entry name" value="Spore Coat Polysaccharide Biosynthesis Protein SpsA, Chain A"/>
    <property type="match status" value="1"/>
</dbReference>
<evidence type="ECO:0000256" key="1">
    <source>
        <dbReference type="ARBA" id="ARBA00006739"/>
    </source>
</evidence>
<dbReference type="SUPFAM" id="SSF53448">
    <property type="entry name" value="Nucleotide-diphospho-sugar transferases"/>
    <property type="match status" value="1"/>
</dbReference>
<dbReference type="OrthoDB" id="9815829at2"/>
<organism evidence="5 6">
    <name type="scientific">Segetibacter aerophilus</name>
    <dbReference type="NCBI Taxonomy" id="670293"/>
    <lineage>
        <taxon>Bacteria</taxon>
        <taxon>Pseudomonadati</taxon>
        <taxon>Bacteroidota</taxon>
        <taxon>Chitinophagia</taxon>
        <taxon>Chitinophagales</taxon>
        <taxon>Chitinophagaceae</taxon>
        <taxon>Segetibacter</taxon>
    </lineage>
</organism>
<comment type="similarity">
    <text evidence="1">Belongs to the glycosyltransferase 2 family.</text>
</comment>
<dbReference type="PANTHER" id="PTHR43685:SF5">
    <property type="entry name" value="GLYCOSYLTRANSFERASE EPSE-RELATED"/>
    <property type="match status" value="1"/>
</dbReference>
<gene>
    <name evidence="5" type="ORF">SAE01_34910</name>
</gene>
<feature type="domain" description="Glycosyltransferase 2-like" evidence="4">
    <location>
        <begin position="7"/>
        <end position="158"/>
    </location>
</feature>
<proteinExistence type="inferred from homology"/>
<dbReference type="Pfam" id="PF00535">
    <property type="entry name" value="Glycos_transf_2"/>
    <property type="match status" value="1"/>
</dbReference>
<keyword evidence="2" id="KW-0328">Glycosyltransferase</keyword>
<dbReference type="GO" id="GO:0016757">
    <property type="term" value="F:glycosyltransferase activity"/>
    <property type="evidence" value="ECO:0007669"/>
    <property type="project" value="UniProtKB-KW"/>
</dbReference>
<sequence length="272" mass="31102">MSSPAISIILPVYNAAKYVGEAINSLLEQTFQDFELLIINDGSYDSSEEVVLSFIDSRITYVKNENNQGLVDTLNRGIELARGKYIVRMDADDICVPLRLEKQFTWLEKNLSTSVVSCHISFIDESGKVTGDWEEDVNTVSCREIKQKMAWANCIAHPTVMFRADLIKSYRYNQNQKNTEDYDLWLRLIADGAVIEKIPEKLLLYRVHEASITGTVLRKSNPFFKQFQCKKRFLLQRTMHGKWGLFESSVLLTTIFDGTMGIGKHIKAIVKD</sequence>
<evidence type="ECO:0000256" key="2">
    <source>
        <dbReference type="ARBA" id="ARBA00022676"/>
    </source>
</evidence>
<dbReference type="InterPro" id="IPR001173">
    <property type="entry name" value="Glyco_trans_2-like"/>
</dbReference>